<keyword evidence="2" id="KW-1185">Reference proteome</keyword>
<evidence type="ECO:0000313" key="1">
    <source>
        <dbReference type="EMBL" id="ADN12479.1"/>
    </source>
</evidence>
<accession>E0U792</accession>
<gene>
    <name evidence="1" type="ordered locus">Cyan7822_0434</name>
</gene>
<dbReference type="HOGENOM" id="CLU_040772_0_0_3"/>
<dbReference type="EMBL" id="CP002198">
    <property type="protein sequence ID" value="ADN12479.1"/>
    <property type="molecule type" value="Genomic_DNA"/>
</dbReference>
<evidence type="ECO:0000313" key="2">
    <source>
        <dbReference type="Proteomes" id="UP000008206"/>
    </source>
</evidence>
<dbReference type="InterPro" id="IPR026374">
    <property type="entry name" value="Cyano_PEP"/>
</dbReference>
<dbReference type="KEGG" id="cyj:Cyan7822_0434"/>
<proteinExistence type="predicted"/>
<sequence length="556" mass="59126">MTSSHFKLFHFLPATALFLGITAIFLHQEIARAAFTTSAPAQATGLNGWKYDPLFTVGDTVNGYTPVGILDGIGAVDGTTIGLNSNLVRVLVNHELSAGTGASYKVNNGGLTINGGARISYFDIDKTTRQIVNAGLAYNAIYDRNYNLITNTSQFKDGILSSRTSLDRFCSGSAFGRYSFGNGIGFEDTIYFAGEETSNGTQWALDVAGGNLWAVPQMGRGAWENWTELNTGRTDVVALLGGDDTTGAPLYLYVGKKGGAGDGSFLDRNGLKQGKLYAWKSNTGALDPSQFNGTGNSLNGQWVELANQGSGTGYVNGYASANTLRTQADNQGGFSFARNEDLTTNPNNGTQAAFNATGNSLYPSDLWGDTYILDNQLVFDINGQLDTNASTANLNILYDGDDAGKGQFPGPDYGLRSPDNLDWADDGLIYVQEDPAVSGFGATSQQQPSIWQINPTTGKLTRVAQLTNPDPATLAEWESSGVLDVTHLFDTKPGEKVLIFDIQAHTLKGGNIATYNLVEGGQLGLLTTAVPEPLTLLGAGCAMGFGAFFKRKLKAK</sequence>
<dbReference type="NCBIfam" id="TIGR04155">
    <property type="entry name" value="cyano_PEP"/>
    <property type="match status" value="1"/>
</dbReference>
<dbReference type="STRING" id="497965.Cyan7822_0434"/>
<dbReference type="RefSeq" id="WP_013320589.1">
    <property type="nucleotide sequence ID" value="NC_014501.1"/>
</dbReference>
<dbReference type="InterPro" id="IPR008557">
    <property type="entry name" value="PhoX"/>
</dbReference>
<protein>
    <submittedName>
        <fullName evidence="1">Uncharacterized protein</fullName>
    </submittedName>
</protein>
<dbReference type="Proteomes" id="UP000008206">
    <property type="component" value="Chromosome"/>
</dbReference>
<dbReference type="OrthoDB" id="570067at2"/>
<dbReference type="AlphaFoldDB" id="E0U792"/>
<name>E0U792_GLOV7</name>
<dbReference type="eggNOG" id="COG3211">
    <property type="taxonomic scope" value="Bacteria"/>
</dbReference>
<dbReference type="Pfam" id="PF05787">
    <property type="entry name" value="PhoX"/>
    <property type="match status" value="1"/>
</dbReference>
<organism evidence="1 2">
    <name type="scientific">Gloeothece verrucosa (strain PCC 7822)</name>
    <name type="common">Cyanothece sp. (strain PCC 7822)</name>
    <dbReference type="NCBI Taxonomy" id="497965"/>
    <lineage>
        <taxon>Bacteria</taxon>
        <taxon>Bacillati</taxon>
        <taxon>Cyanobacteriota</taxon>
        <taxon>Cyanophyceae</taxon>
        <taxon>Oscillatoriophycideae</taxon>
        <taxon>Chroococcales</taxon>
        <taxon>Aphanothecaceae</taxon>
        <taxon>Gloeothece</taxon>
        <taxon>Gloeothece verrucosa</taxon>
    </lineage>
</organism>
<reference evidence="2" key="1">
    <citation type="journal article" date="2011" name="MBio">
        <title>Novel metabolic attributes of the genus Cyanothece, comprising a group of unicellular nitrogen-fixing Cyanobacteria.</title>
        <authorList>
            <person name="Bandyopadhyay A."/>
            <person name="Elvitigala T."/>
            <person name="Welsh E."/>
            <person name="Stockel J."/>
            <person name="Liberton M."/>
            <person name="Min H."/>
            <person name="Sherman L.A."/>
            <person name="Pakrasi H.B."/>
        </authorList>
    </citation>
    <scope>NUCLEOTIDE SEQUENCE [LARGE SCALE GENOMIC DNA]</scope>
    <source>
        <strain evidence="2">PCC 7822</strain>
    </source>
</reference>